<dbReference type="KEGG" id="cmar:IMCC12053_1423"/>
<name>A0A0N9ZPB7_9RHOB</name>
<protein>
    <submittedName>
        <fullName evidence="1">Uncharacterized protein</fullName>
    </submittedName>
</protein>
<sequence length="91" mass="10449">MYFIGRPDPDAFSVSFTDRQFNADEVWFVTGACSKMTDPAPIYVTPLELDAELKVFLTRYRFAAKRTVCIVNQQDAPPAFWSAYDATRKDR</sequence>
<dbReference type="PATRIC" id="fig|1397108.4.peg.1456"/>
<proteinExistence type="predicted"/>
<accession>A0A0N9ZPB7</accession>
<gene>
    <name evidence="1" type="ORF">IMCC12053_1423</name>
</gene>
<evidence type="ECO:0000313" key="1">
    <source>
        <dbReference type="EMBL" id="ALI55370.1"/>
    </source>
</evidence>
<reference evidence="1 2" key="1">
    <citation type="submission" date="2015-05" db="EMBL/GenBank/DDBJ databases">
        <authorList>
            <person name="Wang D.B."/>
            <person name="Wang M."/>
        </authorList>
    </citation>
    <scope>NUCLEOTIDE SEQUENCE [LARGE SCALE GENOMIC DNA]</scope>
    <source>
        <strain evidence="1 2">IMCC 12053</strain>
    </source>
</reference>
<dbReference type="RefSeq" id="WP_062217162.1">
    <property type="nucleotide sequence ID" value="NZ_CP012023.1"/>
</dbReference>
<dbReference type="EMBL" id="CP012023">
    <property type="protein sequence ID" value="ALI55370.1"/>
    <property type="molecule type" value="Genomic_DNA"/>
</dbReference>
<dbReference type="AlphaFoldDB" id="A0A0N9ZPB7"/>
<organism evidence="1 2">
    <name type="scientific">Celeribacter marinus</name>
    <dbReference type="NCBI Taxonomy" id="1397108"/>
    <lineage>
        <taxon>Bacteria</taxon>
        <taxon>Pseudomonadati</taxon>
        <taxon>Pseudomonadota</taxon>
        <taxon>Alphaproteobacteria</taxon>
        <taxon>Rhodobacterales</taxon>
        <taxon>Roseobacteraceae</taxon>
        <taxon>Celeribacter</taxon>
    </lineage>
</organism>
<keyword evidence="2" id="KW-1185">Reference proteome</keyword>
<evidence type="ECO:0000313" key="2">
    <source>
        <dbReference type="Proteomes" id="UP000064920"/>
    </source>
</evidence>
<dbReference type="OrthoDB" id="7855116at2"/>
<dbReference type="Proteomes" id="UP000064920">
    <property type="component" value="Chromosome"/>
</dbReference>
<dbReference type="STRING" id="1397108.IMCC12053_1423"/>